<keyword evidence="2" id="KW-0812">Transmembrane</keyword>
<evidence type="ECO:0000313" key="4">
    <source>
        <dbReference type="Proteomes" id="UP000324748"/>
    </source>
</evidence>
<gene>
    <name evidence="3" type="ORF">PGT21_013596</name>
</gene>
<dbReference type="Proteomes" id="UP000324748">
    <property type="component" value="Unassembled WGS sequence"/>
</dbReference>
<evidence type="ECO:0000256" key="1">
    <source>
        <dbReference type="SAM" id="MobiDB-lite"/>
    </source>
</evidence>
<dbReference type="OrthoDB" id="10271689at2759"/>
<organism evidence="3 4">
    <name type="scientific">Puccinia graminis f. sp. tritici</name>
    <dbReference type="NCBI Taxonomy" id="56615"/>
    <lineage>
        <taxon>Eukaryota</taxon>
        <taxon>Fungi</taxon>
        <taxon>Dikarya</taxon>
        <taxon>Basidiomycota</taxon>
        <taxon>Pucciniomycotina</taxon>
        <taxon>Pucciniomycetes</taxon>
        <taxon>Pucciniales</taxon>
        <taxon>Pucciniaceae</taxon>
        <taxon>Puccinia</taxon>
    </lineage>
</organism>
<keyword evidence="2" id="KW-1133">Transmembrane helix</keyword>
<protein>
    <submittedName>
        <fullName evidence="3">Uncharacterized protein</fullName>
    </submittedName>
</protein>
<evidence type="ECO:0000256" key="2">
    <source>
        <dbReference type="SAM" id="Phobius"/>
    </source>
</evidence>
<name>A0A5B0NE68_PUCGR</name>
<keyword evidence="4" id="KW-1185">Reference proteome</keyword>
<reference evidence="3 4" key="1">
    <citation type="submission" date="2019-05" db="EMBL/GenBank/DDBJ databases">
        <title>Emergence of the Ug99 lineage of the wheat stem rust pathogen through somatic hybridization.</title>
        <authorList>
            <person name="Li F."/>
            <person name="Upadhyaya N.M."/>
            <person name="Sperschneider J."/>
            <person name="Matny O."/>
            <person name="Nguyen-Phuc H."/>
            <person name="Mago R."/>
            <person name="Raley C."/>
            <person name="Miller M.E."/>
            <person name="Silverstein K.A.T."/>
            <person name="Henningsen E."/>
            <person name="Hirsch C.D."/>
            <person name="Visser B."/>
            <person name="Pretorius Z.A."/>
            <person name="Steffenson B.J."/>
            <person name="Schwessinger B."/>
            <person name="Dodds P.N."/>
            <person name="Figueroa M."/>
        </authorList>
    </citation>
    <scope>NUCLEOTIDE SEQUENCE [LARGE SCALE GENOMIC DNA]</scope>
    <source>
        <strain evidence="3">21-0</strain>
    </source>
</reference>
<feature type="region of interest" description="Disordered" evidence="1">
    <location>
        <begin position="71"/>
        <end position="111"/>
    </location>
</feature>
<dbReference type="EMBL" id="VSWC01000105">
    <property type="protein sequence ID" value="KAA1086854.1"/>
    <property type="molecule type" value="Genomic_DNA"/>
</dbReference>
<evidence type="ECO:0000313" key="3">
    <source>
        <dbReference type="EMBL" id="KAA1086854.1"/>
    </source>
</evidence>
<accession>A0A5B0NE68</accession>
<keyword evidence="2" id="KW-0472">Membrane</keyword>
<feature type="transmembrane region" description="Helical" evidence="2">
    <location>
        <begin position="20"/>
        <end position="40"/>
    </location>
</feature>
<dbReference type="AlphaFoldDB" id="A0A5B0NE68"/>
<sequence length="111" mass="12760">MTHMRPPVWRQHGRITHGQSFTFSFSPFIRVFFLYMLPSVRRPNQYTKRSSIYVKDFANSRKNVGEIFNFSASSESGPTLRPLVQKQDGGPQPKAPNIGERSFEHVSAVCR</sequence>
<proteinExistence type="predicted"/>
<comment type="caution">
    <text evidence="3">The sequence shown here is derived from an EMBL/GenBank/DDBJ whole genome shotgun (WGS) entry which is preliminary data.</text>
</comment>